<protein>
    <submittedName>
        <fullName evidence="1">Uncharacterized protein</fullName>
    </submittedName>
</protein>
<sequence length="155" mass="18182">MGTVISRDTRRISFENSLALNPAVLVEKSIEDQNTLMLNDIESESDELTFEEKVPCKELQDDELKYWSGRIESLKNEHQIIAKIIEEEYEKTIDNTIKLNEQRKITQDHIKKIKPCYAWRAKMLQCYENNPHQSLVCSPVVQEFNEYVESCRVAE</sequence>
<accession>A0ABN8I843</accession>
<reference evidence="1" key="1">
    <citation type="submission" date="2022-03" db="EMBL/GenBank/DDBJ databases">
        <authorList>
            <person name="Martin H S."/>
        </authorList>
    </citation>
    <scope>NUCLEOTIDE SEQUENCE</scope>
</reference>
<proteinExistence type="predicted"/>
<evidence type="ECO:0000313" key="1">
    <source>
        <dbReference type="EMBL" id="CAH2050330.1"/>
    </source>
</evidence>
<gene>
    <name evidence="1" type="ORF">IPOD504_LOCUS7382</name>
</gene>
<keyword evidence="2" id="KW-1185">Reference proteome</keyword>
<dbReference type="EMBL" id="OW152814">
    <property type="protein sequence ID" value="CAH2050330.1"/>
    <property type="molecule type" value="Genomic_DNA"/>
</dbReference>
<evidence type="ECO:0000313" key="2">
    <source>
        <dbReference type="Proteomes" id="UP000837857"/>
    </source>
</evidence>
<organism evidence="1 2">
    <name type="scientific">Iphiclides podalirius</name>
    <name type="common">scarce swallowtail</name>
    <dbReference type="NCBI Taxonomy" id="110791"/>
    <lineage>
        <taxon>Eukaryota</taxon>
        <taxon>Metazoa</taxon>
        <taxon>Ecdysozoa</taxon>
        <taxon>Arthropoda</taxon>
        <taxon>Hexapoda</taxon>
        <taxon>Insecta</taxon>
        <taxon>Pterygota</taxon>
        <taxon>Neoptera</taxon>
        <taxon>Endopterygota</taxon>
        <taxon>Lepidoptera</taxon>
        <taxon>Glossata</taxon>
        <taxon>Ditrysia</taxon>
        <taxon>Papilionoidea</taxon>
        <taxon>Papilionidae</taxon>
        <taxon>Papilioninae</taxon>
        <taxon>Iphiclides</taxon>
    </lineage>
</organism>
<feature type="non-terminal residue" evidence="1">
    <location>
        <position position="1"/>
    </location>
</feature>
<dbReference type="Proteomes" id="UP000837857">
    <property type="component" value="Chromosome 2"/>
</dbReference>
<name>A0ABN8I843_9NEOP</name>